<dbReference type="EMBL" id="HACA01019572">
    <property type="protein sequence ID" value="CDW36933.1"/>
    <property type="molecule type" value="Transcribed_RNA"/>
</dbReference>
<sequence>TVPNRLMNIINKDVISKIKGKTGDKDIFLATMVLKGI</sequence>
<reference evidence="1" key="1">
    <citation type="submission" date="2014-05" db="EMBL/GenBank/DDBJ databases">
        <authorList>
            <person name="Chronopoulou M."/>
        </authorList>
    </citation>
    <scope>NUCLEOTIDE SEQUENCE</scope>
    <source>
        <tissue evidence="1">Whole organism</tissue>
    </source>
</reference>
<organism evidence="1">
    <name type="scientific">Lepeophtheirus salmonis</name>
    <name type="common">Salmon louse</name>
    <name type="synonym">Caligus salmonis</name>
    <dbReference type="NCBI Taxonomy" id="72036"/>
    <lineage>
        <taxon>Eukaryota</taxon>
        <taxon>Metazoa</taxon>
        <taxon>Ecdysozoa</taxon>
        <taxon>Arthropoda</taxon>
        <taxon>Crustacea</taxon>
        <taxon>Multicrustacea</taxon>
        <taxon>Hexanauplia</taxon>
        <taxon>Copepoda</taxon>
        <taxon>Siphonostomatoida</taxon>
        <taxon>Caligidae</taxon>
        <taxon>Lepeophtheirus</taxon>
    </lineage>
</organism>
<dbReference type="AlphaFoldDB" id="A0A0K2UFB1"/>
<protein>
    <submittedName>
        <fullName evidence="1">Uncharacterized protein</fullName>
    </submittedName>
</protein>
<accession>A0A0K2UFB1</accession>
<evidence type="ECO:0000313" key="1">
    <source>
        <dbReference type="EMBL" id="CDW36933.1"/>
    </source>
</evidence>
<feature type="non-terminal residue" evidence="1">
    <location>
        <position position="1"/>
    </location>
</feature>
<proteinExistence type="predicted"/>
<name>A0A0K2UFB1_LEPSM</name>